<protein>
    <submittedName>
        <fullName evidence="1">Uncharacterized protein</fullName>
    </submittedName>
</protein>
<proteinExistence type="predicted"/>
<organism evidence="1">
    <name type="scientific">Hyperionvirus sp</name>
    <dbReference type="NCBI Taxonomy" id="2487770"/>
    <lineage>
        <taxon>Viruses</taxon>
        <taxon>Varidnaviria</taxon>
        <taxon>Bamfordvirae</taxon>
        <taxon>Nucleocytoviricota</taxon>
        <taxon>Megaviricetes</taxon>
        <taxon>Imitervirales</taxon>
        <taxon>Mimiviridae</taxon>
        <taxon>Klosneuvirinae</taxon>
    </lineage>
</organism>
<evidence type="ECO:0000313" key="1">
    <source>
        <dbReference type="EMBL" id="AYV83588.1"/>
    </source>
</evidence>
<sequence>MLTKIPWANSGRKKSASTVNERHLVVIFVSGDKGTNLCSFMYCSSWEGDISSTFRVDADDLRCALTRWSARWVFISRSVMT</sequence>
<dbReference type="EMBL" id="MK072391">
    <property type="protein sequence ID" value="AYV83588.1"/>
    <property type="molecule type" value="Genomic_DNA"/>
</dbReference>
<gene>
    <name evidence="1" type="ORF">Hyperionvirus9_5</name>
</gene>
<accession>A0A3G5A8L8</accession>
<reference evidence="1" key="1">
    <citation type="submission" date="2018-10" db="EMBL/GenBank/DDBJ databases">
        <title>Hidden diversity of soil giant viruses.</title>
        <authorList>
            <person name="Schulz F."/>
            <person name="Alteio L."/>
            <person name="Goudeau D."/>
            <person name="Ryan E.M."/>
            <person name="Malmstrom R.R."/>
            <person name="Blanchard J."/>
            <person name="Woyke T."/>
        </authorList>
    </citation>
    <scope>NUCLEOTIDE SEQUENCE</scope>
    <source>
        <strain evidence="1">HYV1</strain>
    </source>
</reference>
<name>A0A3G5A8L8_9VIRU</name>